<dbReference type="GO" id="GO:0000981">
    <property type="term" value="F:DNA-binding transcription factor activity, RNA polymerase II-specific"/>
    <property type="evidence" value="ECO:0007669"/>
    <property type="project" value="InterPro"/>
</dbReference>
<comment type="caution">
    <text evidence="2">The sequence shown here is derived from an EMBL/GenBank/DDBJ whole genome shotgun (WGS) entry which is preliminary data.</text>
</comment>
<dbReference type="EMBL" id="JAAECE010000001">
    <property type="protein sequence ID" value="KAF1807097.1"/>
    <property type="molecule type" value="Genomic_DNA"/>
</dbReference>
<dbReference type="Pfam" id="PF00172">
    <property type="entry name" value="Zn_clus"/>
    <property type="match status" value="1"/>
</dbReference>
<dbReference type="PANTHER" id="PTHR47655">
    <property type="entry name" value="QUINIC ACID UTILIZATION ACTIVATOR"/>
    <property type="match status" value="1"/>
</dbReference>
<organism evidence="2 3">
    <name type="scientific">Mucor circinelloides f. lusitanicus</name>
    <name type="common">Mucor racemosus var. lusitanicus</name>
    <dbReference type="NCBI Taxonomy" id="29924"/>
    <lineage>
        <taxon>Eukaryota</taxon>
        <taxon>Fungi</taxon>
        <taxon>Fungi incertae sedis</taxon>
        <taxon>Mucoromycota</taxon>
        <taxon>Mucoromycotina</taxon>
        <taxon>Mucoromycetes</taxon>
        <taxon>Mucorales</taxon>
        <taxon>Mucorineae</taxon>
        <taxon>Mucoraceae</taxon>
        <taxon>Mucor</taxon>
    </lineage>
</organism>
<dbReference type="GO" id="GO:0003677">
    <property type="term" value="F:DNA binding"/>
    <property type="evidence" value="ECO:0007669"/>
    <property type="project" value="InterPro"/>
</dbReference>
<accession>A0A8H4BTE6</accession>
<evidence type="ECO:0000313" key="2">
    <source>
        <dbReference type="EMBL" id="KAF1807097.1"/>
    </source>
</evidence>
<proteinExistence type="predicted"/>
<evidence type="ECO:0000313" key="3">
    <source>
        <dbReference type="Proteomes" id="UP000469890"/>
    </source>
</evidence>
<dbReference type="InterPro" id="IPR052783">
    <property type="entry name" value="Metabolic/Drug-Res_Regulator"/>
</dbReference>
<sequence>MASSTHTRENDNKRKRLTQACELCRRKKIKCDGGKPTCGNCTRLNNACTYSSSNKKRGPRQGYIEMLEQRLAKME</sequence>
<protein>
    <submittedName>
        <fullName evidence="2">Nuclear protein</fullName>
    </submittedName>
</protein>
<dbReference type="PROSITE" id="PS50048">
    <property type="entry name" value="ZN2_CY6_FUNGAL_2"/>
    <property type="match status" value="1"/>
</dbReference>
<dbReference type="SMART" id="SM00066">
    <property type="entry name" value="GAL4"/>
    <property type="match status" value="1"/>
</dbReference>
<dbReference type="AlphaFoldDB" id="A0A8H4BTE6"/>
<name>A0A8H4BTE6_MUCCL</name>
<dbReference type="CDD" id="cd00067">
    <property type="entry name" value="GAL4"/>
    <property type="match status" value="1"/>
</dbReference>
<dbReference type="SUPFAM" id="SSF57701">
    <property type="entry name" value="Zn2/Cys6 DNA-binding domain"/>
    <property type="match status" value="1"/>
</dbReference>
<dbReference type="GO" id="GO:0005634">
    <property type="term" value="C:nucleus"/>
    <property type="evidence" value="ECO:0007669"/>
    <property type="project" value="InterPro"/>
</dbReference>
<dbReference type="InterPro" id="IPR001138">
    <property type="entry name" value="Zn2Cys6_DnaBD"/>
</dbReference>
<dbReference type="GO" id="GO:0008270">
    <property type="term" value="F:zinc ion binding"/>
    <property type="evidence" value="ECO:0007669"/>
    <property type="project" value="InterPro"/>
</dbReference>
<dbReference type="Proteomes" id="UP000469890">
    <property type="component" value="Unassembled WGS sequence"/>
</dbReference>
<dbReference type="PRINTS" id="PR00054">
    <property type="entry name" value="FUNGALZNCYS"/>
</dbReference>
<dbReference type="PRINTS" id="PR00755">
    <property type="entry name" value="AFLATOXINBRP"/>
</dbReference>
<reference evidence="2 3" key="1">
    <citation type="submission" date="2019-09" db="EMBL/GenBank/DDBJ databases">
        <authorList>
            <consortium name="DOE Joint Genome Institute"/>
            <person name="Mondo S.J."/>
            <person name="Navarro-Mendoza M.I."/>
            <person name="Perez-Arques C."/>
            <person name="Panchal S."/>
            <person name="Nicolas F.E."/>
            <person name="Ganguly P."/>
            <person name="Pangilinan J."/>
            <person name="Grigoriev I."/>
            <person name="Heitman J."/>
            <person name="Sanya K."/>
            <person name="Garre V."/>
        </authorList>
    </citation>
    <scope>NUCLEOTIDE SEQUENCE [LARGE SCALE GENOMIC DNA]</scope>
    <source>
        <strain evidence="2 3">MU402</strain>
    </source>
</reference>
<feature type="domain" description="Zn(2)-C6 fungal-type" evidence="1">
    <location>
        <begin position="20"/>
        <end position="50"/>
    </location>
</feature>
<gene>
    <name evidence="2" type="ORF">FB192DRAFT_1273291</name>
</gene>
<feature type="non-terminal residue" evidence="2">
    <location>
        <position position="1"/>
    </location>
</feature>
<dbReference type="Gene3D" id="4.10.240.10">
    <property type="entry name" value="Zn(2)-C6 fungal-type DNA-binding domain"/>
    <property type="match status" value="1"/>
</dbReference>
<evidence type="ECO:0000259" key="1">
    <source>
        <dbReference type="PROSITE" id="PS50048"/>
    </source>
</evidence>
<dbReference type="InterPro" id="IPR036864">
    <property type="entry name" value="Zn2-C6_fun-type_DNA-bd_sf"/>
</dbReference>
<dbReference type="InterPro" id="IPR020448">
    <property type="entry name" value="Maltose_ferment_reg_DNA-bd"/>
</dbReference>
<dbReference type="PROSITE" id="PS00463">
    <property type="entry name" value="ZN2_CY6_FUNGAL_1"/>
    <property type="match status" value="1"/>
</dbReference>